<dbReference type="EMBL" id="VLTN01000009">
    <property type="protein sequence ID" value="KAA0154932.1"/>
    <property type="molecule type" value="Genomic_DNA"/>
</dbReference>
<feature type="transmembrane region" description="Helical" evidence="7">
    <location>
        <begin position="467"/>
        <end position="490"/>
    </location>
</feature>
<evidence type="ECO:0000256" key="3">
    <source>
        <dbReference type="ARBA" id="ARBA00022692"/>
    </source>
</evidence>
<dbReference type="PANTHER" id="PTHR21347:SF0">
    <property type="entry name" value="LIPID SCRAMBLASE CLPTM1L"/>
    <property type="match status" value="1"/>
</dbReference>
<evidence type="ECO:0000256" key="1">
    <source>
        <dbReference type="ARBA" id="ARBA00004141"/>
    </source>
</evidence>
<feature type="region of interest" description="Disordered" evidence="6">
    <location>
        <begin position="588"/>
        <end position="612"/>
    </location>
</feature>
<dbReference type="GO" id="GO:0012505">
    <property type="term" value="C:endomembrane system"/>
    <property type="evidence" value="ECO:0007669"/>
    <property type="project" value="TreeGrafter"/>
</dbReference>
<evidence type="ECO:0000256" key="2">
    <source>
        <dbReference type="ARBA" id="ARBA00009310"/>
    </source>
</evidence>
<evidence type="ECO:0000256" key="5">
    <source>
        <dbReference type="ARBA" id="ARBA00023136"/>
    </source>
</evidence>
<accession>A0A5A8CP63</accession>
<sequence length="612" mass="65873">MSATTIVSAAGALLFAYCFWNIASLVNPPIGPLVDPATGQDLPTLRPLWPQGAQVRVVAELALPSQPRTRKHNPLLTLIDSAVPFDTTTGMVEKHVRLCSAEGFRQLGACHLDNGIAEGSLAPPTRSRVTAEHRKQVRHLAKALQRGSPVEARVSLRLDAGDASAAGVPAPLTALEAAGGPVQMVRDRVFEPQARRSFLLTGRSSKEEADAAEVKAAIAAQPWMPRPAFPSAHFVSALDVSVVCDHTVYPALGVPPQLLPSMTPVREMGVYAPAVLANPVDPASDKFAPLNGTFTTVGLHVRLQVVPPSRFVLTNVMSASLRSLEASSSGSMKKELDDVSRLVTETPVWLLATTMAVSVLHLWLDTLAIKSDIEFWAQASSLRGLSVATLAAQAASEAIITLYLWDEGASLLVFGPSAAFAAIQVWKLLRALGVELDVRWGALPKLRTGGVLAGSAKASRTSDYDTVAISHVGLAIAPLIVGGTLFSLLWQEHTSWWHWALQTAVSVVYGLGFAMMTPQLYVNYKLRSVAALNWQALVYRTIGTFIDDLFAFVIRAPLMHRLSVFRDDAVFLVYLYQRWSYPVDASRRDTGSAVTDATPTQGQPKGSDSNDV</sequence>
<evidence type="ECO:0000256" key="7">
    <source>
        <dbReference type="SAM" id="Phobius"/>
    </source>
</evidence>
<keyword evidence="4 7" id="KW-1133">Transmembrane helix</keyword>
<proteinExistence type="inferred from homology"/>
<reference evidence="8 9" key="1">
    <citation type="submission" date="2019-07" db="EMBL/GenBank/DDBJ databases">
        <title>Genomes of Cafeteria roenbergensis.</title>
        <authorList>
            <person name="Fischer M.G."/>
            <person name="Hackl T."/>
            <person name="Roman M."/>
        </authorList>
    </citation>
    <scope>NUCLEOTIDE SEQUENCE [LARGE SCALE GENOMIC DNA]</scope>
    <source>
        <strain evidence="8 9">BVI</strain>
    </source>
</reference>
<dbReference type="Proteomes" id="UP000323011">
    <property type="component" value="Unassembled WGS sequence"/>
</dbReference>
<gene>
    <name evidence="8" type="ORF">FNF29_02076</name>
</gene>
<comment type="caution">
    <text evidence="8">The sequence shown here is derived from an EMBL/GenBank/DDBJ whole genome shotgun (WGS) entry which is preliminary data.</text>
</comment>
<dbReference type="AlphaFoldDB" id="A0A5A8CP63"/>
<dbReference type="GO" id="GO:0016020">
    <property type="term" value="C:membrane"/>
    <property type="evidence" value="ECO:0007669"/>
    <property type="project" value="UniProtKB-SubCell"/>
</dbReference>
<evidence type="ECO:0000256" key="6">
    <source>
        <dbReference type="SAM" id="MobiDB-lite"/>
    </source>
</evidence>
<evidence type="ECO:0008006" key="10">
    <source>
        <dbReference type="Google" id="ProtNLM"/>
    </source>
</evidence>
<keyword evidence="9" id="KW-1185">Reference proteome</keyword>
<evidence type="ECO:0000313" key="8">
    <source>
        <dbReference type="EMBL" id="KAA0154932.1"/>
    </source>
</evidence>
<dbReference type="PANTHER" id="PTHR21347">
    <property type="entry name" value="CLEFT LIP AND PALATE ASSOCIATED TRANSMEMBRANE PROTEIN-RELATED"/>
    <property type="match status" value="1"/>
</dbReference>
<name>A0A5A8CP63_CAFRO</name>
<comment type="subcellular location">
    <subcellularLocation>
        <location evidence="1">Membrane</location>
        <topology evidence="1">Multi-pass membrane protein</topology>
    </subcellularLocation>
</comment>
<comment type="similarity">
    <text evidence="2">Belongs to the CLPTM1 family.</text>
</comment>
<dbReference type="Pfam" id="PF05602">
    <property type="entry name" value="CLPTM1"/>
    <property type="match status" value="1"/>
</dbReference>
<feature type="compositionally biased region" description="Polar residues" evidence="6">
    <location>
        <begin position="592"/>
        <end position="612"/>
    </location>
</feature>
<feature type="transmembrane region" description="Helical" evidence="7">
    <location>
        <begin position="496"/>
        <end position="517"/>
    </location>
</feature>
<dbReference type="InterPro" id="IPR008429">
    <property type="entry name" value="CLPTM1"/>
</dbReference>
<organism evidence="8 9">
    <name type="scientific">Cafeteria roenbergensis</name>
    <name type="common">Marine flagellate</name>
    <dbReference type="NCBI Taxonomy" id="33653"/>
    <lineage>
        <taxon>Eukaryota</taxon>
        <taxon>Sar</taxon>
        <taxon>Stramenopiles</taxon>
        <taxon>Bigyra</taxon>
        <taxon>Opalozoa</taxon>
        <taxon>Bicosoecida</taxon>
        <taxon>Cafeteriaceae</taxon>
        <taxon>Cafeteria</taxon>
    </lineage>
</organism>
<keyword evidence="5 7" id="KW-0472">Membrane</keyword>
<keyword evidence="3 7" id="KW-0812">Transmembrane</keyword>
<evidence type="ECO:0000313" key="9">
    <source>
        <dbReference type="Proteomes" id="UP000323011"/>
    </source>
</evidence>
<evidence type="ECO:0000256" key="4">
    <source>
        <dbReference type="ARBA" id="ARBA00022989"/>
    </source>
</evidence>
<protein>
    <recommendedName>
        <fullName evidence="10">Cleft lip and palate transmembrane protein 1</fullName>
    </recommendedName>
</protein>